<comment type="caution">
    <text evidence="1">The sequence shown here is derived from an EMBL/GenBank/DDBJ whole genome shotgun (WGS) entry which is preliminary data.</text>
</comment>
<feature type="non-terminal residue" evidence="1">
    <location>
        <position position="714"/>
    </location>
</feature>
<evidence type="ECO:0000313" key="1">
    <source>
        <dbReference type="EMBL" id="MFB6491054.1"/>
    </source>
</evidence>
<protein>
    <submittedName>
        <fullName evidence="1">Uncharacterized protein</fullName>
    </submittedName>
</protein>
<proteinExistence type="predicted"/>
<accession>A0ACC6V1W3</accession>
<name>A0ACC6V1W3_9CREN</name>
<reference evidence="1" key="1">
    <citation type="submission" date="2024-07" db="EMBL/GenBank/DDBJ databases">
        <title>Metagenome and Metagenome-Assembled Genomes of Archaea from a hot spring from the geothermal field of Los Azufres, Mexico.</title>
        <authorList>
            <person name="Marin-Paredes R."/>
            <person name="Martinez-Romero E."/>
            <person name="Servin-Garciduenas L.E."/>
        </authorList>
    </citation>
    <scope>NUCLEOTIDE SEQUENCE</scope>
</reference>
<gene>
    <name evidence="1" type="ORF">TU35_007430</name>
</gene>
<sequence length="714" mass="79812">MAKAEKVAEALNAVKRAAERAYEEAKPLLEKVGITLKELTAKFVEALAHALSRMPHIAHLIVAAATAAGLITAAHATHLRGLIDLLALANAVIVLAKADFLSFAAELGKRLKEAGAAEELKLSEADVRRLAEMFKANEAAVNVTAAEEAILTWREGLQWVKEAPERVKQLALDEKRKEKLLKLTKKNKKILSQVDRVDKAKLIYAYYVLDKYFKGEWDAERAIAALLKAGKVDEDLARKLAEASSYTEIRNITRHKDIDPLAKAYALVLAAEAVKRYELAGGFASLAYTLLKAGEERPLYLATVFAYKPSTAFRYVPKAELDMPSSAGESAERAAKHLEWRIKADPVWRMALGHLGVAAEDVSISVKDDKVVLKRKDGSVIAELKVEYDSKQRVGMIYINKSDKETEELAKALEEVVKELVRAQMNGLAQMGEVDRDRYLGWLASDLSRHKGVYELSTTRLDQLVAVSAILGKEPDSLRFRIYIGETVSIKYVAEWKGLEHLRKIDEEVKGKAWEWLQGIKQRLERGENALAELLKGAEKWFDAEELKTQRKMLKDMMERLMLQSLEKKLKRCKDEECKRLEEKKGEVEKMVKELEQCGNKKCIEGIAKRAIEEAARIVLEDVETKFKAAKNKALIGEGVAVKAEMDDKDARVVASLLYEMGRGDREFAEFLLQALIGDGTITWDGKTLRVELAVGGGGEINAWHKALLWLIAL</sequence>
<dbReference type="Proteomes" id="UP000033636">
    <property type="component" value="Unassembled WGS sequence"/>
</dbReference>
<organism evidence="1 2">
    <name type="scientific">Thermoproteus sp. AZ2</name>
    <dbReference type="NCBI Taxonomy" id="1609232"/>
    <lineage>
        <taxon>Archaea</taxon>
        <taxon>Thermoproteota</taxon>
        <taxon>Thermoprotei</taxon>
        <taxon>Thermoproteales</taxon>
        <taxon>Thermoproteaceae</taxon>
        <taxon>Thermoproteus</taxon>
    </lineage>
</organism>
<evidence type="ECO:0000313" key="2">
    <source>
        <dbReference type="Proteomes" id="UP000033636"/>
    </source>
</evidence>
<dbReference type="EMBL" id="JZWT02000019">
    <property type="protein sequence ID" value="MFB6491054.1"/>
    <property type="molecule type" value="Genomic_DNA"/>
</dbReference>